<dbReference type="RefSeq" id="WP_004016453.1">
    <property type="nucleotide sequence ID" value="NZ_CAMUNX010000004.1"/>
</dbReference>
<dbReference type="InterPro" id="IPR010982">
    <property type="entry name" value="Lambda_DNA-bd_dom_sf"/>
</dbReference>
<reference evidence="2 3" key="2">
    <citation type="submission" date="2020-04" db="EMBL/GenBank/DDBJ databases">
        <title>Antimicrobial susceptibility and clonality of vaginal-derived multi-drug resistant Mobiluncus isolates in China.</title>
        <authorList>
            <person name="Zhang X."/>
        </authorList>
    </citation>
    <scope>NUCLEOTIDE SEQUENCE [LARGE SCALE GENOMIC DNA]</scope>
    <source>
        <strain evidence="2 3">7</strain>
    </source>
</reference>
<evidence type="ECO:0008006" key="5">
    <source>
        <dbReference type="Google" id="ProtNLM"/>
    </source>
</evidence>
<accession>A0A7Y0U5F0</accession>
<gene>
    <name evidence="1" type="ORF">FYZ43_03325</name>
    <name evidence="2" type="ORF">HHJ74_04080</name>
</gene>
<dbReference type="Proteomes" id="UP001209486">
    <property type="component" value="Unassembled WGS sequence"/>
</dbReference>
<dbReference type="Proteomes" id="UP000582487">
    <property type="component" value="Unassembled WGS sequence"/>
</dbReference>
<comment type="caution">
    <text evidence="2">The sequence shown here is derived from an EMBL/GenBank/DDBJ whole genome shotgun (WGS) entry which is preliminary data.</text>
</comment>
<evidence type="ECO:0000313" key="1">
    <source>
        <dbReference type="EMBL" id="MCU9968451.1"/>
    </source>
</evidence>
<sequence>MELNDMVTRAVKKHLEIKKLSQSRLAKNIAYQQSRFNRRMNGQIPWSLRDIERLQNAGVEIPGIAVGHHAGSVVIDDHALLVEEG</sequence>
<protein>
    <recommendedName>
        <fullName evidence="5">XRE family transcriptional regulator</fullName>
    </recommendedName>
</protein>
<dbReference type="SUPFAM" id="SSF47413">
    <property type="entry name" value="lambda repressor-like DNA-binding domains"/>
    <property type="match status" value="1"/>
</dbReference>
<dbReference type="GO" id="GO:0003677">
    <property type="term" value="F:DNA binding"/>
    <property type="evidence" value="ECO:0007669"/>
    <property type="project" value="InterPro"/>
</dbReference>
<evidence type="ECO:0000313" key="3">
    <source>
        <dbReference type="Proteomes" id="UP000582487"/>
    </source>
</evidence>
<dbReference type="GeneID" id="61168403"/>
<dbReference type="Gene3D" id="1.10.260.40">
    <property type="entry name" value="lambda repressor-like DNA-binding domains"/>
    <property type="match status" value="1"/>
</dbReference>
<dbReference type="EMBL" id="JABCUV010000003">
    <property type="protein sequence ID" value="NMW92882.1"/>
    <property type="molecule type" value="Genomic_DNA"/>
</dbReference>
<dbReference type="AlphaFoldDB" id="A0A7Y0U5F0"/>
<evidence type="ECO:0000313" key="4">
    <source>
        <dbReference type="Proteomes" id="UP001209486"/>
    </source>
</evidence>
<name>A0A7Y0U5F0_9ACTO</name>
<proteinExistence type="predicted"/>
<organism evidence="2 3">
    <name type="scientific">Mobiluncus mulieris</name>
    <dbReference type="NCBI Taxonomy" id="2052"/>
    <lineage>
        <taxon>Bacteria</taxon>
        <taxon>Bacillati</taxon>
        <taxon>Actinomycetota</taxon>
        <taxon>Actinomycetes</taxon>
        <taxon>Actinomycetales</taxon>
        <taxon>Actinomycetaceae</taxon>
        <taxon>Mobiluncus</taxon>
    </lineage>
</organism>
<reference evidence="1 4" key="1">
    <citation type="submission" date="2019-08" db="EMBL/GenBank/DDBJ databases">
        <title>Comparison of rpoB and gyrB Sequences from Mobiluncus Species and Development of a Multiplex PCR Method for Clinical Detection of Mobiluncus curtisii and Mobiluncus mulieris.</title>
        <authorList>
            <person name="Yang L."/>
            <person name="Shen Y."/>
            <person name="Xu G."/>
            <person name="Shu L.-B."/>
            <person name="Hu J."/>
            <person name="Zhang R."/>
            <person name="Wang Y."/>
            <person name="Zhou H.-W."/>
            <person name="Zhang X."/>
        </authorList>
    </citation>
    <scope>NUCLEOTIDE SEQUENCE [LARGE SCALE GENOMIC DNA]</scope>
    <source>
        <strain evidence="1 4">M26</strain>
    </source>
</reference>
<dbReference type="EMBL" id="VSZY01000003">
    <property type="protein sequence ID" value="MCU9968451.1"/>
    <property type="molecule type" value="Genomic_DNA"/>
</dbReference>
<evidence type="ECO:0000313" key="2">
    <source>
        <dbReference type="EMBL" id="NMW92882.1"/>
    </source>
</evidence>